<dbReference type="RefSeq" id="WP_190994872.1">
    <property type="nucleotide sequence ID" value="NZ_JACOIK010000009.1"/>
</dbReference>
<sequence length="201" mass="23507">MEHDKRTQLAQKREQLQIKLKAETYIERYITPVQEIFDYLCQQGAAYQIAGLLNIPTEYHPYIKQALARTPYDVYGFQPDHLQKPRLKQLIDTVFDRFPSTNELRYVPDLPEYANYNGIPSEDGTRDAIQQVIQALGLQDQSVYVYYLNYGLVLQLSLAALSDHEHEDLFNTWHGDVMVFPESLDWLIAFSLEEEWFGGRK</sequence>
<name>A0ABR7YRG5_9SPHI</name>
<gene>
    <name evidence="1" type="ORF">H8B06_13910</name>
</gene>
<accession>A0ABR7YRG5</accession>
<proteinExistence type="predicted"/>
<keyword evidence="2" id="KW-1185">Reference proteome</keyword>
<evidence type="ECO:0000313" key="2">
    <source>
        <dbReference type="Proteomes" id="UP000602759"/>
    </source>
</evidence>
<organism evidence="1 2">
    <name type="scientific">Sphingobacterium micropteri</name>
    <dbReference type="NCBI Taxonomy" id="2763501"/>
    <lineage>
        <taxon>Bacteria</taxon>
        <taxon>Pseudomonadati</taxon>
        <taxon>Bacteroidota</taxon>
        <taxon>Sphingobacteriia</taxon>
        <taxon>Sphingobacteriales</taxon>
        <taxon>Sphingobacteriaceae</taxon>
        <taxon>Sphingobacterium</taxon>
    </lineage>
</organism>
<protein>
    <submittedName>
        <fullName evidence="1">Uncharacterized protein</fullName>
    </submittedName>
</protein>
<evidence type="ECO:0000313" key="1">
    <source>
        <dbReference type="EMBL" id="MBD1433929.1"/>
    </source>
</evidence>
<reference evidence="1 2" key="1">
    <citation type="submission" date="2020-08" db="EMBL/GenBank/DDBJ databases">
        <title>Sphingobacterium sp. DN00404 isolated from aquaculture water.</title>
        <authorList>
            <person name="Zhang M."/>
        </authorList>
    </citation>
    <scope>NUCLEOTIDE SEQUENCE [LARGE SCALE GENOMIC DNA]</scope>
    <source>
        <strain evidence="1 2">DN00404</strain>
    </source>
</reference>
<dbReference type="EMBL" id="JACOIK010000009">
    <property type="protein sequence ID" value="MBD1433929.1"/>
    <property type="molecule type" value="Genomic_DNA"/>
</dbReference>
<comment type="caution">
    <text evidence="1">The sequence shown here is derived from an EMBL/GenBank/DDBJ whole genome shotgun (WGS) entry which is preliminary data.</text>
</comment>
<dbReference type="Proteomes" id="UP000602759">
    <property type="component" value="Unassembled WGS sequence"/>
</dbReference>